<feature type="transmembrane region" description="Helical" evidence="1">
    <location>
        <begin position="38"/>
        <end position="61"/>
    </location>
</feature>
<sequence length="100" mass="11036">MKTNSNQENKRLMLLISAAALILSIPLIAMQFTTEVDWSLFDFIVMGILLFGTALIIEFIIRNVKSFKSTIILCVFALGALLLIWVELAVGIFGTPFAGN</sequence>
<gene>
    <name evidence="2" type="ORF">SAMN06296427_101547</name>
</gene>
<reference evidence="2 3" key="1">
    <citation type="submission" date="2017-04" db="EMBL/GenBank/DDBJ databases">
        <authorList>
            <person name="Afonso C.L."/>
            <person name="Miller P.J."/>
            <person name="Scott M.A."/>
            <person name="Spackman E."/>
            <person name="Goraichik I."/>
            <person name="Dimitrov K.M."/>
            <person name="Suarez D.L."/>
            <person name="Swayne D.E."/>
        </authorList>
    </citation>
    <scope>NUCLEOTIDE SEQUENCE [LARGE SCALE GENOMIC DNA]</scope>
    <source>
        <strain evidence="2 3">CGMCC 1.12708</strain>
    </source>
</reference>
<proteinExistence type="predicted"/>
<name>A0A1W1YNF3_9FLAO</name>
<evidence type="ECO:0000313" key="3">
    <source>
        <dbReference type="Proteomes" id="UP000192393"/>
    </source>
</evidence>
<dbReference type="EMBL" id="FWXS01000001">
    <property type="protein sequence ID" value="SMC37258.1"/>
    <property type="molecule type" value="Genomic_DNA"/>
</dbReference>
<keyword evidence="1" id="KW-0472">Membrane</keyword>
<feature type="transmembrane region" description="Helical" evidence="1">
    <location>
        <begin position="73"/>
        <end position="94"/>
    </location>
</feature>
<dbReference type="AlphaFoldDB" id="A0A1W1YNF3"/>
<evidence type="ECO:0000256" key="1">
    <source>
        <dbReference type="SAM" id="Phobius"/>
    </source>
</evidence>
<dbReference type="RefSeq" id="WP_084015881.1">
    <property type="nucleotide sequence ID" value="NZ_FWXS01000001.1"/>
</dbReference>
<keyword evidence="1" id="KW-1133">Transmembrane helix</keyword>
<dbReference type="STRING" id="1434700.SAMN06296427_101547"/>
<accession>A0A1W1YNF3</accession>
<keyword evidence="1" id="KW-0812">Transmembrane</keyword>
<organism evidence="2 3">
    <name type="scientific">Moheibacter sediminis</name>
    <dbReference type="NCBI Taxonomy" id="1434700"/>
    <lineage>
        <taxon>Bacteria</taxon>
        <taxon>Pseudomonadati</taxon>
        <taxon>Bacteroidota</taxon>
        <taxon>Flavobacteriia</taxon>
        <taxon>Flavobacteriales</taxon>
        <taxon>Weeksellaceae</taxon>
        <taxon>Moheibacter</taxon>
    </lineage>
</organism>
<evidence type="ECO:0000313" key="2">
    <source>
        <dbReference type="EMBL" id="SMC37258.1"/>
    </source>
</evidence>
<dbReference type="OrthoDB" id="9813621at2"/>
<keyword evidence="3" id="KW-1185">Reference proteome</keyword>
<dbReference type="Proteomes" id="UP000192393">
    <property type="component" value="Unassembled WGS sequence"/>
</dbReference>
<protein>
    <submittedName>
        <fullName evidence="2">Uncharacterized protein</fullName>
    </submittedName>
</protein>
<feature type="transmembrane region" description="Helical" evidence="1">
    <location>
        <begin position="12"/>
        <end position="32"/>
    </location>
</feature>